<dbReference type="SMART" id="SM00774">
    <property type="entry name" value="WRKY"/>
    <property type="match status" value="1"/>
</dbReference>
<dbReference type="Gene3D" id="2.20.25.80">
    <property type="entry name" value="WRKY domain"/>
    <property type="match status" value="1"/>
</dbReference>
<dbReference type="InterPro" id="IPR044810">
    <property type="entry name" value="WRKY_plant"/>
</dbReference>
<dbReference type="SUPFAM" id="SSF118290">
    <property type="entry name" value="WRKY DNA-binding domain"/>
    <property type="match status" value="1"/>
</dbReference>
<gene>
    <name evidence="8" type="ORF">ES288_A09G186500v1</name>
</gene>
<feature type="region of interest" description="Disordered" evidence="6">
    <location>
        <begin position="174"/>
        <end position="198"/>
    </location>
</feature>
<dbReference type="InterPro" id="IPR003657">
    <property type="entry name" value="WRKY_dom"/>
</dbReference>
<dbReference type="Pfam" id="PF03106">
    <property type="entry name" value="WRKY"/>
    <property type="match status" value="1"/>
</dbReference>
<feature type="domain" description="WRKY" evidence="7">
    <location>
        <begin position="106"/>
        <end position="167"/>
    </location>
</feature>
<evidence type="ECO:0000313" key="9">
    <source>
        <dbReference type="Proteomes" id="UP000323506"/>
    </source>
</evidence>
<dbReference type="GO" id="GO:0005634">
    <property type="term" value="C:nucleus"/>
    <property type="evidence" value="ECO:0007669"/>
    <property type="project" value="UniProtKB-SubCell"/>
</dbReference>
<evidence type="ECO:0000259" key="7">
    <source>
        <dbReference type="PROSITE" id="PS50811"/>
    </source>
</evidence>
<dbReference type="Proteomes" id="UP000323506">
    <property type="component" value="Chromosome A09"/>
</dbReference>
<evidence type="ECO:0000256" key="5">
    <source>
        <dbReference type="ARBA" id="ARBA00023242"/>
    </source>
</evidence>
<keyword evidence="2" id="KW-0805">Transcription regulation</keyword>
<reference evidence="8 9" key="1">
    <citation type="submission" date="2019-06" db="EMBL/GenBank/DDBJ databases">
        <title>WGS assembly of Gossypium darwinii.</title>
        <authorList>
            <person name="Chen Z.J."/>
            <person name="Sreedasyam A."/>
            <person name="Ando A."/>
            <person name="Song Q."/>
            <person name="De L."/>
            <person name="Hulse-Kemp A."/>
            <person name="Ding M."/>
            <person name="Ye W."/>
            <person name="Kirkbride R."/>
            <person name="Jenkins J."/>
            <person name="Plott C."/>
            <person name="Lovell J."/>
            <person name="Lin Y.-M."/>
            <person name="Vaughn R."/>
            <person name="Liu B."/>
            <person name="Li W."/>
            <person name="Simpson S."/>
            <person name="Scheffler B."/>
            <person name="Saski C."/>
            <person name="Grover C."/>
            <person name="Hu G."/>
            <person name="Conover J."/>
            <person name="Carlson J."/>
            <person name="Shu S."/>
            <person name="Boston L."/>
            <person name="Williams M."/>
            <person name="Peterson D."/>
            <person name="Mcgee K."/>
            <person name="Jones D."/>
            <person name="Wendel J."/>
            <person name="Stelly D."/>
            <person name="Grimwood J."/>
            <person name="Schmutz J."/>
        </authorList>
    </citation>
    <scope>NUCLEOTIDE SEQUENCE [LARGE SCALE GENOMIC DNA]</scope>
    <source>
        <strain evidence="8">1808015.09</strain>
    </source>
</reference>
<keyword evidence="3" id="KW-0238">DNA-binding</keyword>
<keyword evidence="4" id="KW-0804">Transcription</keyword>
<sequence length="286" mass="32721">MEKEQKDDRFGCEDELVRELLDDESPLFVLQQGAKSKTSGEDSTKRLICAGPRIEDIQNALSLKTWNGTQYQVQQQNRINSIQQERGLTKIENKYTLKIKNYGNCMADDGYKWRKYGQKWIKNTPNPRSYYKCRNPRCSAKKQVERSKDEPDTLIITYEGFHLHFAYPYLPLDNHHQPSPDDTISPAKKAKQGISEAESQVPETIANYTNIEPLPSSIEGCPPEMSLEAGFSQQGLLEDVVPWVIRNPSHNNNISSISSSSSSSNYSRLLLLHLIHYLLLLFMTHI</sequence>
<dbReference type="AlphaFoldDB" id="A0A5D2FB31"/>
<dbReference type="EMBL" id="CM017696">
    <property type="protein sequence ID" value="TYH03011.1"/>
    <property type="molecule type" value="Genomic_DNA"/>
</dbReference>
<dbReference type="GO" id="GO:0003700">
    <property type="term" value="F:DNA-binding transcription factor activity"/>
    <property type="evidence" value="ECO:0007669"/>
    <property type="project" value="InterPro"/>
</dbReference>
<evidence type="ECO:0000256" key="4">
    <source>
        <dbReference type="ARBA" id="ARBA00023163"/>
    </source>
</evidence>
<dbReference type="GO" id="GO:0043565">
    <property type="term" value="F:sequence-specific DNA binding"/>
    <property type="evidence" value="ECO:0007669"/>
    <property type="project" value="InterPro"/>
</dbReference>
<comment type="subcellular location">
    <subcellularLocation>
        <location evidence="1">Nucleus</location>
    </subcellularLocation>
</comment>
<proteinExistence type="predicted"/>
<dbReference type="InterPro" id="IPR036576">
    <property type="entry name" value="WRKY_dom_sf"/>
</dbReference>
<accession>A0A5D2FB31</accession>
<dbReference type="PANTHER" id="PTHR31221:SF42">
    <property type="entry name" value="WRKY TRANSCRIPTION FACTOR 49-RELATED"/>
    <property type="match status" value="1"/>
</dbReference>
<evidence type="ECO:0000313" key="8">
    <source>
        <dbReference type="EMBL" id="TYH03011.1"/>
    </source>
</evidence>
<protein>
    <recommendedName>
        <fullName evidence="7">WRKY domain-containing protein</fullName>
    </recommendedName>
</protein>
<organism evidence="8 9">
    <name type="scientific">Gossypium darwinii</name>
    <name type="common">Darwin's cotton</name>
    <name type="synonym">Gossypium barbadense var. darwinii</name>
    <dbReference type="NCBI Taxonomy" id="34276"/>
    <lineage>
        <taxon>Eukaryota</taxon>
        <taxon>Viridiplantae</taxon>
        <taxon>Streptophyta</taxon>
        <taxon>Embryophyta</taxon>
        <taxon>Tracheophyta</taxon>
        <taxon>Spermatophyta</taxon>
        <taxon>Magnoliopsida</taxon>
        <taxon>eudicotyledons</taxon>
        <taxon>Gunneridae</taxon>
        <taxon>Pentapetalae</taxon>
        <taxon>rosids</taxon>
        <taxon>malvids</taxon>
        <taxon>Malvales</taxon>
        <taxon>Malvaceae</taxon>
        <taxon>Malvoideae</taxon>
        <taxon>Gossypium</taxon>
    </lineage>
</organism>
<keyword evidence="5" id="KW-0539">Nucleus</keyword>
<dbReference type="PANTHER" id="PTHR31221">
    <property type="entry name" value="WRKY TRANSCRIPTION FACTOR PROTEIN 1-RELATED"/>
    <property type="match status" value="1"/>
</dbReference>
<name>A0A5D2FB31_GOSDA</name>
<evidence type="ECO:0000256" key="3">
    <source>
        <dbReference type="ARBA" id="ARBA00023125"/>
    </source>
</evidence>
<dbReference type="PROSITE" id="PS50811">
    <property type="entry name" value="WRKY"/>
    <property type="match status" value="1"/>
</dbReference>
<evidence type="ECO:0000256" key="1">
    <source>
        <dbReference type="ARBA" id="ARBA00004123"/>
    </source>
</evidence>
<evidence type="ECO:0000256" key="2">
    <source>
        <dbReference type="ARBA" id="ARBA00023015"/>
    </source>
</evidence>
<keyword evidence="9" id="KW-1185">Reference proteome</keyword>
<evidence type="ECO:0000256" key="6">
    <source>
        <dbReference type="SAM" id="MobiDB-lite"/>
    </source>
</evidence>